<dbReference type="RefSeq" id="WP_337097492.1">
    <property type="nucleotide sequence ID" value="NZ_JAPYKO010000051.1"/>
</dbReference>
<reference evidence="1 2" key="1">
    <citation type="submission" date="2022-12" db="EMBL/GenBank/DDBJ databases">
        <authorList>
            <person name="Muema E."/>
        </authorList>
    </citation>
    <scope>NUCLEOTIDE SEQUENCE [LARGE SCALE GENOMIC DNA]</scope>
    <source>
        <strain evidence="2">1330</strain>
    </source>
</reference>
<evidence type="ECO:0000313" key="2">
    <source>
        <dbReference type="Proteomes" id="UP001366503"/>
    </source>
</evidence>
<dbReference type="Proteomes" id="UP001366503">
    <property type="component" value="Unassembled WGS sequence"/>
</dbReference>
<gene>
    <name evidence="1" type="ORF">O7A05_32730</name>
</gene>
<protein>
    <submittedName>
        <fullName evidence="1">Uncharacterized protein</fullName>
    </submittedName>
</protein>
<organism evidence="1 2">
    <name type="scientific">Mesorhizobium argentiipisi</name>
    <dbReference type="NCBI Taxonomy" id="3015175"/>
    <lineage>
        <taxon>Bacteria</taxon>
        <taxon>Pseudomonadati</taxon>
        <taxon>Pseudomonadota</taxon>
        <taxon>Alphaproteobacteria</taxon>
        <taxon>Hyphomicrobiales</taxon>
        <taxon>Phyllobacteriaceae</taxon>
        <taxon>Mesorhizobium</taxon>
    </lineage>
</organism>
<comment type="caution">
    <text evidence="1">The sequence shown here is derived from an EMBL/GenBank/DDBJ whole genome shotgun (WGS) entry which is preliminary data.</text>
</comment>
<dbReference type="EMBL" id="JAPYKO010000051">
    <property type="protein sequence ID" value="MEI9406882.1"/>
    <property type="molecule type" value="Genomic_DNA"/>
</dbReference>
<proteinExistence type="predicted"/>
<keyword evidence="2" id="KW-1185">Reference proteome</keyword>
<name>A0ABU8KND4_9HYPH</name>
<accession>A0ABU8KND4</accession>
<sequence>MAIELKILHDAMQFGVDNNWSVIPPNSVAYFLDAFAKAESDRLGRISAYFERLEPLKESIPDGALAMYATAAQFDAVLLFRQWMAVEAAFVQTLAWVSPDRRDELLAYPANTDMAVLSDRFPEVAPTEQDVSSLSPPAIPSTDEWWPRWALDVYGRALPTPIIPDDPLKTPDKDRIVPIYKATFDGDFGNWEGSFPVLDWLEKFWDFIEGLFSA</sequence>
<evidence type="ECO:0000313" key="1">
    <source>
        <dbReference type="EMBL" id="MEI9406882.1"/>
    </source>
</evidence>